<keyword evidence="6" id="KW-0762">Sugar transport</keyword>
<gene>
    <name evidence="6" type="ORF">QO011_002892</name>
</gene>
<protein>
    <submittedName>
        <fullName evidence="6">Multiple sugar transport system ATP-binding protein</fullName>
    </submittedName>
</protein>
<dbReference type="PROSITE" id="PS00211">
    <property type="entry name" value="ABC_TRANSPORTER_1"/>
    <property type="match status" value="1"/>
</dbReference>
<keyword evidence="7" id="KW-1185">Reference proteome</keyword>
<dbReference type="EMBL" id="JAUSVX010000004">
    <property type="protein sequence ID" value="MDQ0469876.1"/>
    <property type="molecule type" value="Genomic_DNA"/>
</dbReference>
<comment type="similarity">
    <text evidence="1">Belongs to the ABC transporter superfamily.</text>
</comment>
<keyword evidence="2" id="KW-0813">Transport</keyword>
<dbReference type="PANTHER" id="PTHR43875:SF1">
    <property type="entry name" value="OSMOPROTECTIVE COMPOUNDS UPTAKE ATP-BINDING PROTEIN GGTA"/>
    <property type="match status" value="1"/>
</dbReference>
<dbReference type="SUPFAM" id="SSF52540">
    <property type="entry name" value="P-loop containing nucleoside triphosphate hydrolases"/>
    <property type="match status" value="1"/>
</dbReference>
<evidence type="ECO:0000256" key="1">
    <source>
        <dbReference type="ARBA" id="ARBA00005417"/>
    </source>
</evidence>
<dbReference type="CDD" id="cd03301">
    <property type="entry name" value="ABC_MalK_N"/>
    <property type="match status" value="1"/>
</dbReference>
<name>A0ABU0J8M3_9HYPH</name>
<dbReference type="InterPro" id="IPR040582">
    <property type="entry name" value="OB_MalK-like"/>
</dbReference>
<keyword evidence="4 6" id="KW-0067">ATP-binding</keyword>
<dbReference type="NCBIfam" id="NF008653">
    <property type="entry name" value="PRK11650.1"/>
    <property type="match status" value="1"/>
</dbReference>
<evidence type="ECO:0000256" key="2">
    <source>
        <dbReference type="ARBA" id="ARBA00022448"/>
    </source>
</evidence>
<dbReference type="SMART" id="SM00382">
    <property type="entry name" value="AAA"/>
    <property type="match status" value="1"/>
</dbReference>
<dbReference type="InterPro" id="IPR003593">
    <property type="entry name" value="AAA+_ATPase"/>
</dbReference>
<evidence type="ECO:0000313" key="7">
    <source>
        <dbReference type="Proteomes" id="UP001242480"/>
    </source>
</evidence>
<dbReference type="InterPro" id="IPR027417">
    <property type="entry name" value="P-loop_NTPase"/>
</dbReference>
<dbReference type="InterPro" id="IPR012340">
    <property type="entry name" value="NA-bd_OB-fold"/>
</dbReference>
<dbReference type="RefSeq" id="WP_307273045.1">
    <property type="nucleotide sequence ID" value="NZ_JAUSVX010000004.1"/>
</dbReference>
<evidence type="ECO:0000256" key="4">
    <source>
        <dbReference type="ARBA" id="ARBA00022840"/>
    </source>
</evidence>
<dbReference type="PANTHER" id="PTHR43875">
    <property type="entry name" value="MALTODEXTRIN IMPORT ATP-BINDING PROTEIN MSMX"/>
    <property type="match status" value="1"/>
</dbReference>
<dbReference type="Gene3D" id="3.40.50.300">
    <property type="entry name" value="P-loop containing nucleotide triphosphate hydrolases"/>
    <property type="match status" value="1"/>
</dbReference>
<comment type="caution">
    <text evidence="6">The sequence shown here is derived from an EMBL/GenBank/DDBJ whole genome shotgun (WGS) entry which is preliminary data.</text>
</comment>
<dbReference type="SUPFAM" id="SSF50331">
    <property type="entry name" value="MOP-like"/>
    <property type="match status" value="1"/>
</dbReference>
<dbReference type="Gene3D" id="2.40.50.140">
    <property type="entry name" value="Nucleic acid-binding proteins"/>
    <property type="match status" value="1"/>
</dbReference>
<dbReference type="InterPro" id="IPR047641">
    <property type="entry name" value="ABC_transpr_MalK/UgpC-like"/>
</dbReference>
<evidence type="ECO:0000313" key="6">
    <source>
        <dbReference type="EMBL" id="MDQ0469876.1"/>
    </source>
</evidence>
<dbReference type="Proteomes" id="UP001242480">
    <property type="component" value="Unassembled WGS sequence"/>
</dbReference>
<keyword evidence="3" id="KW-0547">Nucleotide-binding</keyword>
<dbReference type="Pfam" id="PF00005">
    <property type="entry name" value="ABC_tran"/>
    <property type="match status" value="1"/>
</dbReference>
<organism evidence="6 7">
    <name type="scientific">Labrys wisconsinensis</name>
    <dbReference type="NCBI Taxonomy" id="425677"/>
    <lineage>
        <taxon>Bacteria</taxon>
        <taxon>Pseudomonadati</taxon>
        <taxon>Pseudomonadota</taxon>
        <taxon>Alphaproteobacteria</taxon>
        <taxon>Hyphomicrobiales</taxon>
        <taxon>Xanthobacteraceae</taxon>
        <taxon>Labrys</taxon>
    </lineage>
</organism>
<dbReference type="InterPro" id="IPR008995">
    <property type="entry name" value="Mo/tungstate-bd_C_term_dom"/>
</dbReference>
<accession>A0ABU0J8M3</accession>
<dbReference type="InterPro" id="IPR017871">
    <property type="entry name" value="ABC_transporter-like_CS"/>
</dbReference>
<dbReference type="InterPro" id="IPR015855">
    <property type="entry name" value="ABC_transpr_MalK-like"/>
</dbReference>
<dbReference type="Pfam" id="PF17912">
    <property type="entry name" value="OB_MalK"/>
    <property type="match status" value="1"/>
</dbReference>
<dbReference type="PROSITE" id="PS50893">
    <property type="entry name" value="ABC_TRANSPORTER_2"/>
    <property type="match status" value="1"/>
</dbReference>
<dbReference type="Gene3D" id="2.40.50.100">
    <property type="match status" value="1"/>
</dbReference>
<evidence type="ECO:0000259" key="5">
    <source>
        <dbReference type="PROSITE" id="PS50893"/>
    </source>
</evidence>
<sequence>MASVSIRALDKWFGDFHAIPALDLDIEDGSFVALVGPSGCGKSTTLRMIAGLETPTAGRLMIGGRDVTDLPPRERGVAMVFQSYALYPHMTVRENLTFGLRVAGVGTAERARQALEAARLLEIEPYLDRRPAQLSGGQRQRVAIGRALVRKPDAFLFDEPLSNLDAQLRNAMRIELKKLHQRLGATIVFVTHDQVEAMTMADRIVLMRKGVIEQAGTPLDLFERPANGFVAGFIGAPAMRFFAGVAEAGPGGGTAIRLDGGETLPMGDAAAAPEPGRRVRVGIRPEDVVPRGHGLPPQRGFAFTAPVLLSEPLGNETLLIAPFGGGEVTSRMYRPKPVRVGDVLEFAVDLDRLHLFDEASELALPRP</sequence>
<dbReference type="InterPro" id="IPR003439">
    <property type="entry name" value="ABC_transporter-like_ATP-bd"/>
</dbReference>
<dbReference type="GO" id="GO:0005524">
    <property type="term" value="F:ATP binding"/>
    <property type="evidence" value="ECO:0007669"/>
    <property type="project" value="UniProtKB-KW"/>
</dbReference>
<proteinExistence type="inferred from homology"/>
<evidence type="ECO:0000256" key="3">
    <source>
        <dbReference type="ARBA" id="ARBA00022741"/>
    </source>
</evidence>
<feature type="domain" description="ABC transporter" evidence="5">
    <location>
        <begin position="4"/>
        <end position="234"/>
    </location>
</feature>
<reference evidence="6 7" key="1">
    <citation type="submission" date="2023-07" db="EMBL/GenBank/DDBJ databases">
        <title>Genomic Encyclopedia of Type Strains, Phase IV (KMG-IV): sequencing the most valuable type-strain genomes for metagenomic binning, comparative biology and taxonomic classification.</title>
        <authorList>
            <person name="Goeker M."/>
        </authorList>
    </citation>
    <scope>NUCLEOTIDE SEQUENCE [LARGE SCALE GENOMIC DNA]</scope>
    <source>
        <strain evidence="6 7">DSM 19619</strain>
    </source>
</reference>